<dbReference type="EMBL" id="FOHT01000002">
    <property type="protein sequence ID" value="SES84464.1"/>
    <property type="molecule type" value="Genomic_DNA"/>
</dbReference>
<name>A0A1H9ZS05_9BACT</name>
<feature type="transmembrane region" description="Helical" evidence="1">
    <location>
        <begin position="23"/>
        <end position="49"/>
    </location>
</feature>
<proteinExistence type="predicted"/>
<evidence type="ECO:0000313" key="2">
    <source>
        <dbReference type="EMBL" id="SES84464.1"/>
    </source>
</evidence>
<evidence type="ECO:0000313" key="3">
    <source>
        <dbReference type="Proteomes" id="UP000181981"/>
    </source>
</evidence>
<keyword evidence="1" id="KW-0812">Transmembrane</keyword>
<organism evidence="2 3">
    <name type="scientific">Draconibacterium orientale</name>
    <dbReference type="NCBI Taxonomy" id="1168034"/>
    <lineage>
        <taxon>Bacteria</taxon>
        <taxon>Pseudomonadati</taxon>
        <taxon>Bacteroidota</taxon>
        <taxon>Bacteroidia</taxon>
        <taxon>Marinilabiliales</taxon>
        <taxon>Prolixibacteraceae</taxon>
        <taxon>Draconibacterium</taxon>
    </lineage>
</organism>
<accession>A0A1H9ZS05</accession>
<protein>
    <submittedName>
        <fullName evidence="2">Uncharacterized protein</fullName>
    </submittedName>
</protein>
<keyword evidence="1" id="KW-0472">Membrane</keyword>
<keyword evidence="1" id="KW-1133">Transmembrane helix</keyword>
<dbReference type="RefSeq" id="WP_157470767.1">
    <property type="nucleotide sequence ID" value="NZ_CAXXJF010000003.1"/>
</dbReference>
<dbReference type="Proteomes" id="UP000181981">
    <property type="component" value="Unassembled WGS sequence"/>
</dbReference>
<evidence type="ECO:0000256" key="1">
    <source>
        <dbReference type="SAM" id="Phobius"/>
    </source>
</evidence>
<sequence length="55" mass="6115">METKANQNQIVIKMNTENEKKMLPLNFIFTLAAGAIAGMAIIFGLFWGLEKLLGM</sequence>
<dbReference type="AlphaFoldDB" id="A0A1H9ZS05"/>
<gene>
    <name evidence="2" type="ORF">SAMN05444285_102250</name>
</gene>
<reference evidence="2 3" key="1">
    <citation type="submission" date="2016-10" db="EMBL/GenBank/DDBJ databases">
        <authorList>
            <person name="de Groot N.N."/>
        </authorList>
    </citation>
    <scope>NUCLEOTIDE SEQUENCE [LARGE SCALE GENOMIC DNA]</scope>
    <source>
        <strain evidence="2 3">DSM 25947</strain>
    </source>
</reference>